<comment type="catalytic activity">
    <reaction evidence="8 9">
        <text>(1S,2R)-1-C-(indol-3-yl)glycerol 3-phosphate + L-serine = D-glyceraldehyde 3-phosphate + L-tryptophan + H2O</text>
        <dbReference type="Rhea" id="RHEA:10532"/>
        <dbReference type="ChEBI" id="CHEBI:15377"/>
        <dbReference type="ChEBI" id="CHEBI:33384"/>
        <dbReference type="ChEBI" id="CHEBI:57912"/>
        <dbReference type="ChEBI" id="CHEBI:58866"/>
        <dbReference type="ChEBI" id="CHEBI:59776"/>
        <dbReference type="EC" id="4.2.1.20"/>
    </reaction>
</comment>
<dbReference type="PANTHER" id="PTHR43406">
    <property type="entry name" value="TRYPTOPHAN SYNTHASE, ALPHA CHAIN"/>
    <property type="match status" value="1"/>
</dbReference>
<evidence type="ECO:0000256" key="8">
    <source>
        <dbReference type="ARBA" id="ARBA00049047"/>
    </source>
</evidence>
<dbReference type="Proteomes" id="UP000316292">
    <property type="component" value="Unassembled WGS sequence"/>
</dbReference>
<dbReference type="HAMAP" id="MF_00131">
    <property type="entry name" value="Trp_synth_alpha"/>
    <property type="match status" value="1"/>
</dbReference>
<comment type="subunit">
    <text evidence="3 9">Tetramer of two alpha and two beta chains.</text>
</comment>
<evidence type="ECO:0000256" key="1">
    <source>
        <dbReference type="ARBA" id="ARBA00003365"/>
    </source>
</evidence>
<keyword evidence="7 9" id="KW-0456">Lyase</keyword>
<evidence type="ECO:0000256" key="4">
    <source>
        <dbReference type="ARBA" id="ARBA00022605"/>
    </source>
</evidence>
<evidence type="ECO:0000256" key="10">
    <source>
        <dbReference type="RuleBase" id="RU003662"/>
    </source>
</evidence>
<evidence type="ECO:0000313" key="12">
    <source>
        <dbReference type="Proteomes" id="UP000316292"/>
    </source>
</evidence>
<feature type="active site" description="Proton acceptor" evidence="9">
    <location>
        <position position="66"/>
    </location>
</feature>
<dbReference type="Gene3D" id="3.20.20.70">
    <property type="entry name" value="Aldolase class I"/>
    <property type="match status" value="1"/>
</dbReference>
<dbReference type="EMBL" id="VBOR01000125">
    <property type="protein sequence ID" value="TMQ47144.1"/>
    <property type="molecule type" value="Genomic_DNA"/>
</dbReference>
<evidence type="ECO:0000256" key="3">
    <source>
        <dbReference type="ARBA" id="ARBA00011270"/>
    </source>
</evidence>
<dbReference type="Pfam" id="PF00290">
    <property type="entry name" value="Trp_syntA"/>
    <property type="match status" value="1"/>
</dbReference>
<evidence type="ECO:0000256" key="6">
    <source>
        <dbReference type="ARBA" id="ARBA00023141"/>
    </source>
</evidence>
<comment type="pathway">
    <text evidence="2 9">Amino-acid biosynthesis; L-tryptophan biosynthesis; L-tryptophan from chorismate: step 5/5.</text>
</comment>
<comment type="caution">
    <text evidence="11">The sequence shown here is derived from an EMBL/GenBank/DDBJ whole genome shotgun (WGS) entry which is preliminary data.</text>
</comment>
<dbReference type="UniPathway" id="UPA00035">
    <property type="reaction ID" value="UER00044"/>
</dbReference>
<evidence type="ECO:0000313" key="11">
    <source>
        <dbReference type="EMBL" id="TMQ47144.1"/>
    </source>
</evidence>
<reference evidence="11 12" key="1">
    <citation type="journal article" date="2019" name="Nat. Microbiol.">
        <title>Mediterranean grassland soil C-N compound turnover is dependent on rainfall and depth, and is mediated by genomically divergent microorganisms.</title>
        <authorList>
            <person name="Diamond S."/>
            <person name="Andeer P.F."/>
            <person name="Li Z."/>
            <person name="Crits-Christoph A."/>
            <person name="Burstein D."/>
            <person name="Anantharaman K."/>
            <person name="Lane K.R."/>
            <person name="Thomas B.C."/>
            <person name="Pan C."/>
            <person name="Northen T.R."/>
            <person name="Banfield J.F."/>
        </authorList>
    </citation>
    <scope>NUCLEOTIDE SEQUENCE [LARGE SCALE GENOMIC DNA]</scope>
    <source>
        <strain evidence="11">WS_1</strain>
    </source>
</reference>
<dbReference type="AlphaFoldDB" id="A0A538S6Z4"/>
<dbReference type="PANTHER" id="PTHR43406:SF1">
    <property type="entry name" value="TRYPTOPHAN SYNTHASE ALPHA CHAIN, CHLOROPLASTIC"/>
    <property type="match status" value="1"/>
</dbReference>
<keyword evidence="6 9" id="KW-0057">Aromatic amino acid biosynthesis</keyword>
<dbReference type="GO" id="GO:0004834">
    <property type="term" value="F:tryptophan synthase activity"/>
    <property type="evidence" value="ECO:0007669"/>
    <property type="project" value="UniProtKB-UniRule"/>
</dbReference>
<feature type="active site" description="Proton acceptor" evidence="9">
    <location>
        <position position="55"/>
    </location>
</feature>
<keyword evidence="5 9" id="KW-0822">Tryptophan biosynthesis</keyword>
<dbReference type="SUPFAM" id="SSF51366">
    <property type="entry name" value="Ribulose-phoshate binding barrel"/>
    <property type="match status" value="1"/>
</dbReference>
<dbReference type="InterPro" id="IPR018204">
    <property type="entry name" value="Trp_synthase_alpha_AS"/>
</dbReference>
<dbReference type="PROSITE" id="PS00167">
    <property type="entry name" value="TRP_SYNTHASE_ALPHA"/>
    <property type="match status" value="1"/>
</dbReference>
<dbReference type="InterPro" id="IPR002028">
    <property type="entry name" value="Trp_synthase_suA"/>
</dbReference>
<evidence type="ECO:0000256" key="7">
    <source>
        <dbReference type="ARBA" id="ARBA00023239"/>
    </source>
</evidence>
<sequence>MTGPARLGGIARAFEAAKRERRGAFLPFLTSGFPDLVESDRLAAALCEEGADVLELGVPFSDPVADGPVIQRASEAALRAGATLAHTLGQAMRLHARHDTPIVLMTYLNPVLRYGTQRFVSDAAAALVDGVILVDLPPEEEPELWDALRAAGIDTVTLVAPTTEPGRLVRIAERASGFLYVVARLGVTGQGRIDAALDSILDRCRELTPLPRCLGFGMDLKTPIGRYRGKAEGIVVGSALLETILEGSDPRSREERARGFVRGMRARLPELSPL</sequence>
<comment type="similarity">
    <text evidence="9 10">Belongs to the TrpA family.</text>
</comment>
<organism evidence="11 12">
    <name type="scientific">Eiseniibacteriota bacterium</name>
    <dbReference type="NCBI Taxonomy" id="2212470"/>
    <lineage>
        <taxon>Bacteria</taxon>
        <taxon>Candidatus Eiseniibacteriota</taxon>
    </lineage>
</organism>
<dbReference type="NCBIfam" id="TIGR00262">
    <property type="entry name" value="trpA"/>
    <property type="match status" value="1"/>
</dbReference>
<accession>A0A538S6Z4</accession>
<dbReference type="InterPro" id="IPR011060">
    <property type="entry name" value="RibuloseP-bd_barrel"/>
</dbReference>
<evidence type="ECO:0000256" key="9">
    <source>
        <dbReference type="HAMAP-Rule" id="MF_00131"/>
    </source>
</evidence>
<name>A0A538S6Z4_UNCEI</name>
<evidence type="ECO:0000256" key="2">
    <source>
        <dbReference type="ARBA" id="ARBA00004733"/>
    </source>
</evidence>
<comment type="function">
    <text evidence="1 9">The alpha subunit is responsible for the aldol cleavage of indoleglycerol phosphate to indole and glyceraldehyde 3-phosphate.</text>
</comment>
<dbReference type="FunFam" id="3.20.20.70:FF:000037">
    <property type="entry name" value="Tryptophan synthase alpha chain"/>
    <property type="match status" value="1"/>
</dbReference>
<gene>
    <name evidence="9" type="primary">trpA</name>
    <name evidence="11" type="ORF">E6K71_10765</name>
</gene>
<proteinExistence type="inferred from homology"/>
<dbReference type="InterPro" id="IPR013785">
    <property type="entry name" value="Aldolase_TIM"/>
</dbReference>
<dbReference type="CDD" id="cd04724">
    <property type="entry name" value="Tryptophan_synthase_alpha"/>
    <property type="match status" value="1"/>
</dbReference>
<keyword evidence="4 9" id="KW-0028">Amino-acid biosynthesis</keyword>
<dbReference type="EC" id="4.2.1.20" evidence="9"/>
<dbReference type="GO" id="GO:0005829">
    <property type="term" value="C:cytosol"/>
    <property type="evidence" value="ECO:0007669"/>
    <property type="project" value="TreeGrafter"/>
</dbReference>
<evidence type="ECO:0000256" key="5">
    <source>
        <dbReference type="ARBA" id="ARBA00022822"/>
    </source>
</evidence>
<protein>
    <recommendedName>
        <fullName evidence="9">Tryptophan synthase alpha chain</fullName>
        <ecNumber evidence="9">4.2.1.20</ecNumber>
    </recommendedName>
</protein>